<dbReference type="SMART" id="SM00404">
    <property type="entry name" value="PTPc_motif"/>
    <property type="match status" value="1"/>
</dbReference>
<dbReference type="PROSITE" id="PS50055">
    <property type="entry name" value="TYR_PHOSPHATASE_PTP"/>
    <property type="match status" value="1"/>
</dbReference>
<dbReference type="SUPFAM" id="SSF52799">
    <property type="entry name" value="(Phosphotyrosine protein) phosphatases II"/>
    <property type="match status" value="1"/>
</dbReference>
<dbReference type="Pfam" id="PF00102">
    <property type="entry name" value="Y_phosphatase"/>
    <property type="match status" value="1"/>
</dbReference>
<evidence type="ECO:0000313" key="7">
    <source>
        <dbReference type="Proteomes" id="UP000314294"/>
    </source>
</evidence>
<keyword evidence="7" id="KW-1185">Reference proteome</keyword>
<dbReference type="EC" id="3.1.3.48" evidence="1"/>
<dbReference type="PRINTS" id="PR00700">
    <property type="entry name" value="PRTYPHPHTASE"/>
</dbReference>
<name>A0A4Z2JFQ7_9TELE</name>
<feature type="region of interest" description="Disordered" evidence="3">
    <location>
        <begin position="172"/>
        <end position="201"/>
    </location>
</feature>
<evidence type="ECO:0000256" key="2">
    <source>
        <dbReference type="ARBA" id="ARBA00022912"/>
    </source>
</evidence>
<accession>A0A4Z2JFQ7</accession>
<dbReference type="SMART" id="SM00194">
    <property type="entry name" value="PTPc"/>
    <property type="match status" value="1"/>
</dbReference>
<dbReference type="InterPro" id="IPR029021">
    <property type="entry name" value="Prot-tyrosine_phosphatase-like"/>
</dbReference>
<evidence type="ECO:0000313" key="6">
    <source>
        <dbReference type="EMBL" id="TNN88448.1"/>
    </source>
</evidence>
<proteinExistence type="predicted"/>
<evidence type="ECO:0000259" key="4">
    <source>
        <dbReference type="PROSITE" id="PS50055"/>
    </source>
</evidence>
<feature type="domain" description="Tyrosine specific protein phosphatases" evidence="5">
    <location>
        <begin position="97"/>
        <end position="171"/>
    </location>
</feature>
<evidence type="ECO:0000259" key="5">
    <source>
        <dbReference type="PROSITE" id="PS50056"/>
    </source>
</evidence>
<dbReference type="AlphaFoldDB" id="A0A4Z2JFQ7"/>
<feature type="domain" description="Tyrosine-protein phosphatase" evidence="4">
    <location>
        <begin position="1"/>
        <end position="167"/>
    </location>
</feature>
<evidence type="ECO:0000256" key="3">
    <source>
        <dbReference type="SAM" id="MobiDB-lite"/>
    </source>
</evidence>
<dbReference type="FunFam" id="3.90.190.10:FF:000185">
    <property type="entry name" value="Predicted protein"/>
    <property type="match status" value="1"/>
</dbReference>
<dbReference type="InterPro" id="IPR003595">
    <property type="entry name" value="Tyr_Pase_cat"/>
</dbReference>
<evidence type="ECO:0000256" key="1">
    <source>
        <dbReference type="ARBA" id="ARBA00013064"/>
    </source>
</evidence>
<dbReference type="InterPro" id="IPR000387">
    <property type="entry name" value="Tyr_Pase_dom"/>
</dbReference>
<dbReference type="EMBL" id="SRLO01000005">
    <property type="protein sequence ID" value="TNN88448.1"/>
    <property type="molecule type" value="Genomic_DNA"/>
</dbReference>
<gene>
    <name evidence="6" type="primary">Ptprm_0</name>
    <name evidence="6" type="ORF">EYF80_001230</name>
</gene>
<dbReference type="InterPro" id="IPR000242">
    <property type="entry name" value="PTP_cat"/>
</dbReference>
<reference evidence="6 7" key="1">
    <citation type="submission" date="2019-03" db="EMBL/GenBank/DDBJ databases">
        <title>First draft genome of Liparis tanakae, snailfish: a comprehensive survey of snailfish specific genes.</title>
        <authorList>
            <person name="Kim W."/>
            <person name="Song I."/>
            <person name="Jeong J.-H."/>
            <person name="Kim D."/>
            <person name="Kim S."/>
            <person name="Ryu S."/>
            <person name="Song J.Y."/>
            <person name="Lee S.K."/>
        </authorList>
    </citation>
    <scope>NUCLEOTIDE SEQUENCE [LARGE SCALE GENOMIC DNA]</scope>
    <source>
        <tissue evidence="6">Muscle</tissue>
    </source>
</reference>
<dbReference type="InterPro" id="IPR050348">
    <property type="entry name" value="Protein-Tyr_Phosphatase"/>
</dbReference>
<keyword evidence="6" id="KW-0675">Receptor</keyword>
<dbReference type="PROSITE" id="PS00383">
    <property type="entry name" value="TYR_PHOSPHATASE_1"/>
    <property type="match status" value="1"/>
</dbReference>
<dbReference type="PANTHER" id="PTHR19134:SF206">
    <property type="entry name" value="RECEPTOR-TYPE TYROSINE-PROTEIN PHOSPHATASE MU"/>
    <property type="match status" value="1"/>
</dbReference>
<dbReference type="InterPro" id="IPR016130">
    <property type="entry name" value="Tyr_Pase_AS"/>
</dbReference>
<keyword evidence="2" id="KW-0904">Protein phosphatase</keyword>
<sequence length="238" mass="27002">MQETVFDFWRMVWQENTAAIVMVTNLVEVGRVKCCKYWPDDTEIYRDIKVTLIETELLSEYVIRTFAVEKRGAHEIREIRQFHFTGWPDHGVPYHATGLLGFIRRVKSKTLTNAGPMVVHCSAGAGRTGCFIVIDIMLDMAEREGVVDIYNCVRELRSRRVNMVQTEVRQLRYTSSGPTAAPEEQGPPTEAQSNSKSEGADRQAVDELVSVSISPTSLVPQDKLSQFIAKNRTFLLLF</sequence>
<dbReference type="PANTHER" id="PTHR19134">
    <property type="entry name" value="RECEPTOR-TYPE TYROSINE-PROTEIN PHOSPHATASE"/>
    <property type="match status" value="1"/>
</dbReference>
<dbReference type="Gene3D" id="3.90.190.10">
    <property type="entry name" value="Protein tyrosine phosphatase superfamily"/>
    <property type="match status" value="1"/>
</dbReference>
<organism evidence="6 7">
    <name type="scientific">Liparis tanakae</name>
    <name type="common">Tanaka's snailfish</name>
    <dbReference type="NCBI Taxonomy" id="230148"/>
    <lineage>
        <taxon>Eukaryota</taxon>
        <taxon>Metazoa</taxon>
        <taxon>Chordata</taxon>
        <taxon>Craniata</taxon>
        <taxon>Vertebrata</taxon>
        <taxon>Euteleostomi</taxon>
        <taxon>Actinopterygii</taxon>
        <taxon>Neopterygii</taxon>
        <taxon>Teleostei</taxon>
        <taxon>Neoteleostei</taxon>
        <taxon>Acanthomorphata</taxon>
        <taxon>Eupercaria</taxon>
        <taxon>Perciformes</taxon>
        <taxon>Cottioidei</taxon>
        <taxon>Cottales</taxon>
        <taxon>Liparidae</taxon>
        <taxon>Liparis</taxon>
    </lineage>
</organism>
<protein>
    <recommendedName>
        <fullName evidence="1">protein-tyrosine-phosphatase</fullName>
        <ecNumber evidence="1">3.1.3.48</ecNumber>
    </recommendedName>
</protein>
<dbReference type="OrthoDB" id="10253954at2759"/>
<comment type="caution">
    <text evidence="6">The sequence shown here is derived from an EMBL/GenBank/DDBJ whole genome shotgun (WGS) entry which is preliminary data.</text>
</comment>
<dbReference type="PROSITE" id="PS50056">
    <property type="entry name" value="TYR_PHOSPHATASE_2"/>
    <property type="match status" value="1"/>
</dbReference>
<dbReference type="Proteomes" id="UP000314294">
    <property type="component" value="Unassembled WGS sequence"/>
</dbReference>
<dbReference type="GO" id="GO:0004725">
    <property type="term" value="F:protein tyrosine phosphatase activity"/>
    <property type="evidence" value="ECO:0007669"/>
    <property type="project" value="UniProtKB-EC"/>
</dbReference>
<keyword evidence="2" id="KW-0378">Hydrolase</keyword>